<dbReference type="CDD" id="cd14955">
    <property type="entry name" value="NHL_like_4"/>
    <property type="match status" value="2"/>
</dbReference>
<proteinExistence type="predicted"/>
<feature type="region of interest" description="Disordered" evidence="3">
    <location>
        <begin position="895"/>
        <end position="919"/>
    </location>
</feature>
<keyword evidence="4" id="KW-0812">Transmembrane</keyword>
<dbReference type="Gene3D" id="2.120.10.30">
    <property type="entry name" value="TolB, C-terminal domain"/>
    <property type="match status" value="6"/>
</dbReference>
<feature type="repeat" description="NHL" evidence="2">
    <location>
        <begin position="416"/>
        <end position="459"/>
    </location>
</feature>
<dbReference type="PANTHER" id="PTHR24104">
    <property type="entry name" value="E3 UBIQUITIN-PROTEIN LIGASE NHLRC1-RELATED"/>
    <property type="match status" value="1"/>
</dbReference>
<organism evidence="5 6">
    <name type="scientific">Candidatus Dojkabacteria bacterium CG_4_10_14_0_2_um_filter_Dojkabacteria_WS6_41_15</name>
    <dbReference type="NCBI Taxonomy" id="2014249"/>
    <lineage>
        <taxon>Bacteria</taxon>
        <taxon>Candidatus Dojkabacteria</taxon>
    </lineage>
</organism>
<accession>A0A2M7W2A2</accession>
<feature type="repeat" description="NHL" evidence="2">
    <location>
        <begin position="557"/>
        <end position="600"/>
    </location>
</feature>
<evidence type="ECO:0000313" key="6">
    <source>
        <dbReference type="Proteomes" id="UP000228952"/>
    </source>
</evidence>
<sequence length="1031" mass="111008">MRPPMKRGLMTLVLLVAAPILMHCLSGNTCLRVQAWSETDVPVHLQTIGGYYGDDYLHIGIRGIYADNEDNLFVMGNSIILKLNSSGSTVMSFGGYGTGDGQFSSPQSMTKDSAGNLYVADTYNHRIQKFNSNGVFQMKFGSTGSGDGQFNLPFGIAIDSNGDIYVSEYGNHRVQKFDSAGNFLLKFGGSGAGDGKFNQAYDLEVDTAGNVFVADKNNNRVQKFNSSGEFLLKFGGMGSGDGQIYQIYSLDLDDEGNVFVADQMNSRIQKFSSEGIFISKFGTVGKGVGQMQYPTGIDIDSAGNAYVYDGRLQKFDSGGNYLSLISTNTAQEGNFRYPYKVAVDSSGNMFVADYYNHRIQKFNTSGVFQIVIGSKGSGDGQFMYPVGVAVDNTGNLYVTDMSNKRIQKFDNNGVFQMKFGSSGSGNGQFNAPYGIAVDSTGNIYVSESLNHRVQVFDSNGVFLRKFGSNGSGDGQFNAAIGITLDGDGNIYVADNGNSRIQKFSNDGTFLLKFGSYGSGDDQLKNPTDVSVDSAENIYVTNQGDHRVQVFNNDGTFKYKFGISGTGNGQFNFPSGIKVDSMNKIYVVDRANNRVQIFQQDRTAPTGSVSVNAGSEFTSTAIVTLNTTATDTLSSVAGMMLSEDPAFIGASWETYSATKAFTLSSGDGEKTVYVKYRDAFETESSAYSDTITLDTTGPIGAISINGGALLANSKNTVLTISATDTLSPVTQMMLSESATFDSASWEAYATSKAFTLSSSNGTKTVYAKYKDAAGNESEKYSATITLDTVKPAIKITDIGLIDNVPDKTPLYYYFTSQTPHIKGTTEANSTVHFTYEGTDTTVTAGADGKYEIDIPELPRQYVELEYYAVDPASNQGSTRLLKLMIGVENFPAELLPQEEATETPSGEVSPTPTTNGEPPTETIKVFGIQVADQDGTILAETAVYIDGQKYITDKNGKIYIEKKPTEEMTVEVEVNGKRIKGSVMGEKIVAEASIQAITKGGTITWFKVLLWVLVLGGAGYGAVKVARSIGKN</sequence>
<dbReference type="InterPro" id="IPR001258">
    <property type="entry name" value="NHL_repeat"/>
</dbReference>
<feature type="repeat" description="NHL" evidence="2">
    <location>
        <begin position="90"/>
        <end position="133"/>
    </location>
</feature>
<feature type="transmembrane region" description="Helical" evidence="4">
    <location>
        <begin position="1002"/>
        <end position="1022"/>
    </location>
</feature>
<dbReference type="EMBL" id="PFQB01000048">
    <property type="protein sequence ID" value="PJA14520.1"/>
    <property type="molecule type" value="Genomic_DNA"/>
</dbReference>
<keyword evidence="4" id="KW-1133">Transmembrane helix</keyword>
<protein>
    <recommendedName>
        <fullName evidence="7">Bacterial Ig-like domain-containing protein</fullName>
    </recommendedName>
</protein>
<dbReference type="InterPro" id="IPR050952">
    <property type="entry name" value="TRIM-NHL_E3_ligases"/>
</dbReference>
<evidence type="ECO:0000256" key="3">
    <source>
        <dbReference type="SAM" id="MobiDB-lite"/>
    </source>
</evidence>
<feature type="repeat" description="NHL" evidence="2">
    <location>
        <begin position="231"/>
        <end position="274"/>
    </location>
</feature>
<feature type="repeat" description="NHL" evidence="2">
    <location>
        <begin position="184"/>
        <end position="227"/>
    </location>
</feature>
<evidence type="ECO:0000256" key="2">
    <source>
        <dbReference type="PROSITE-ProRule" id="PRU00504"/>
    </source>
</evidence>
<dbReference type="InterPro" id="IPR011042">
    <property type="entry name" value="6-blade_b-propeller_TolB-like"/>
</dbReference>
<dbReference type="PANTHER" id="PTHR24104:SF25">
    <property type="entry name" value="PROTEIN LIN-41"/>
    <property type="match status" value="1"/>
</dbReference>
<keyword evidence="1" id="KW-0677">Repeat</keyword>
<evidence type="ECO:0000256" key="4">
    <source>
        <dbReference type="SAM" id="Phobius"/>
    </source>
</evidence>
<dbReference type="PROSITE" id="PS51125">
    <property type="entry name" value="NHL"/>
    <property type="match status" value="10"/>
</dbReference>
<feature type="repeat" description="NHL" evidence="2">
    <location>
        <begin position="463"/>
        <end position="506"/>
    </location>
</feature>
<name>A0A2M7W2A2_9BACT</name>
<reference evidence="6" key="1">
    <citation type="submission" date="2017-09" db="EMBL/GenBank/DDBJ databases">
        <title>Depth-based differentiation of microbial function through sediment-hosted aquifers and enrichment of novel symbionts in the deep terrestrial subsurface.</title>
        <authorList>
            <person name="Probst A.J."/>
            <person name="Ladd B."/>
            <person name="Jarett J.K."/>
            <person name="Geller-Mcgrath D.E."/>
            <person name="Sieber C.M.K."/>
            <person name="Emerson J.B."/>
            <person name="Anantharaman K."/>
            <person name="Thomas B.C."/>
            <person name="Malmstrom R."/>
            <person name="Stieglmeier M."/>
            <person name="Klingl A."/>
            <person name="Woyke T."/>
            <person name="Ryan C.M."/>
            <person name="Banfield J.F."/>
        </authorList>
    </citation>
    <scope>NUCLEOTIDE SEQUENCE [LARGE SCALE GENOMIC DNA]</scope>
</reference>
<dbReference type="Gene3D" id="2.60.40.10">
    <property type="entry name" value="Immunoglobulins"/>
    <property type="match status" value="2"/>
</dbReference>
<feature type="repeat" description="NHL" evidence="2">
    <location>
        <begin position="137"/>
        <end position="180"/>
    </location>
</feature>
<dbReference type="Pfam" id="PF01436">
    <property type="entry name" value="NHL"/>
    <property type="match status" value="9"/>
</dbReference>
<gene>
    <name evidence="5" type="ORF">COX64_01905</name>
</gene>
<keyword evidence="4" id="KW-0472">Membrane</keyword>
<dbReference type="Proteomes" id="UP000228952">
    <property type="component" value="Unassembled WGS sequence"/>
</dbReference>
<feature type="repeat" description="NHL" evidence="2">
    <location>
        <begin position="369"/>
        <end position="412"/>
    </location>
</feature>
<feature type="repeat" description="NHL" evidence="2">
    <location>
        <begin position="333"/>
        <end position="365"/>
    </location>
</feature>
<feature type="repeat" description="NHL" evidence="2">
    <location>
        <begin position="510"/>
        <end position="553"/>
    </location>
</feature>
<evidence type="ECO:0008006" key="7">
    <source>
        <dbReference type="Google" id="ProtNLM"/>
    </source>
</evidence>
<comment type="caution">
    <text evidence="5">The sequence shown here is derived from an EMBL/GenBank/DDBJ whole genome shotgun (WGS) entry which is preliminary data.</text>
</comment>
<dbReference type="SUPFAM" id="SSF101898">
    <property type="entry name" value="NHL repeat"/>
    <property type="match status" value="3"/>
</dbReference>
<feature type="compositionally biased region" description="Low complexity" evidence="3">
    <location>
        <begin position="909"/>
        <end position="919"/>
    </location>
</feature>
<evidence type="ECO:0000313" key="5">
    <source>
        <dbReference type="EMBL" id="PJA14520.1"/>
    </source>
</evidence>
<dbReference type="AlphaFoldDB" id="A0A2M7W2A2"/>
<evidence type="ECO:0000256" key="1">
    <source>
        <dbReference type="ARBA" id="ARBA00022737"/>
    </source>
</evidence>
<dbReference type="InterPro" id="IPR013783">
    <property type="entry name" value="Ig-like_fold"/>
</dbReference>
<dbReference type="GO" id="GO:0008270">
    <property type="term" value="F:zinc ion binding"/>
    <property type="evidence" value="ECO:0007669"/>
    <property type="project" value="UniProtKB-KW"/>
</dbReference>